<reference evidence="3 4" key="1">
    <citation type="journal article" date="2019" name="Nat. Ecol. Evol.">
        <title>Megaphylogeny resolves global patterns of mushroom evolution.</title>
        <authorList>
            <person name="Varga T."/>
            <person name="Krizsan K."/>
            <person name="Foldi C."/>
            <person name="Dima B."/>
            <person name="Sanchez-Garcia M."/>
            <person name="Sanchez-Ramirez S."/>
            <person name="Szollosi G.J."/>
            <person name="Szarkandi J.G."/>
            <person name="Papp V."/>
            <person name="Albert L."/>
            <person name="Andreopoulos W."/>
            <person name="Angelini C."/>
            <person name="Antonin V."/>
            <person name="Barry K.W."/>
            <person name="Bougher N.L."/>
            <person name="Buchanan P."/>
            <person name="Buyck B."/>
            <person name="Bense V."/>
            <person name="Catcheside P."/>
            <person name="Chovatia M."/>
            <person name="Cooper J."/>
            <person name="Damon W."/>
            <person name="Desjardin D."/>
            <person name="Finy P."/>
            <person name="Geml J."/>
            <person name="Haridas S."/>
            <person name="Hughes K."/>
            <person name="Justo A."/>
            <person name="Karasinski D."/>
            <person name="Kautmanova I."/>
            <person name="Kiss B."/>
            <person name="Kocsube S."/>
            <person name="Kotiranta H."/>
            <person name="LaButti K.M."/>
            <person name="Lechner B.E."/>
            <person name="Liimatainen K."/>
            <person name="Lipzen A."/>
            <person name="Lukacs Z."/>
            <person name="Mihaltcheva S."/>
            <person name="Morgado L.N."/>
            <person name="Niskanen T."/>
            <person name="Noordeloos M.E."/>
            <person name="Ohm R.A."/>
            <person name="Ortiz-Santana B."/>
            <person name="Ovrebo C."/>
            <person name="Racz N."/>
            <person name="Riley R."/>
            <person name="Savchenko A."/>
            <person name="Shiryaev A."/>
            <person name="Soop K."/>
            <person name="Spirin V."/>
            <person name="Szebenyi C."/>
            <person name="Tomsovsky M."/>
            <person name="Tulloss R.E."/>
            <person name="Uehling J."/>
            <person name="Grigoriev I.V."/>
            <person name="Vagvolgyi C."/>
            <person name="Papp T."/>
            <person name="Martin F.M."/>
            <person name="Miettinen O."/>
            <person name="Hibbett D.S."/>
            <person name="Nagy L.G."/>
        </authorList>
    </citation>
    <scope>NUCLEOTIDE SEQUENCE [LARGE SCALE GENOMIC DNA]</scope>
    <source>
        <strain evidence="3 4">HHB13444</strain>
    </source>
</reference>
<sequence>MLSLPRVLVLVFATFAVSGLAASTSTSSDGYQPLNPVGIVTRSLRPKADVYLTNAQRLSRGLPPNRPRRNGRPASSSKPSPSSTCVTKTGYIQADVARQGTGYVSKKVNAYGEYGFTHDVSKALSISYCAKRGSGTVDIATSNGPSSYDFLGLIAGFGNTDEHKNLDGNNYNYAYLGGVSKERRGPAAVDGNSFTDATGVPEPSESNVWAIGRANHITASWVNTDGSTAPLQFLYYKGHGNNNFIVTANADLTQETFGPGHAATLTFVAA</sequence>
<evidence type="ECO:0000313" key="3">
    <source>
        <dbReference type="EMBL" id="TFK84767.1"/>
    </source>
</evidence>
<dbReference type="AlphaFoldDB" id="A0A5C3P780"/>
<accession>A0A5C3P780</accession>
<feature type="region of interest" description="Disordered" evidence="1">
    <location>
        <begin position="56"/>
        <end position="86"/>
    </location>
</feature>
<protein>
    <submittedName>
        <fullName evidence="3">Uncharacterized protein</fullName>
    </submittedName>
</protein>
<dbReference type="STRING" id="1314778.A0A5C3P780"/>
<keyword evidence="4" id="KW-1185">Reference proteome</keyword>
<dbReference type="EMBL" id="ML211295">
    <property type="protein sequence ID" value="TFK84767.1"/>
    <property type="molecule type" value="Genomic_DNA"/>
</dbReference>
<proteinExistence type="predicted"/>
<dbReference type="Proteomes" id="UP000308197">
    <property type="component" value="Unassembled WGS sequence"/>
</dbReference>
<feature type="compositionally biased region" description="Low complexity" evidence="1">
    <location>
        <begin position="72"/>
        <end position="83"/>
    </location>
</feature>
<dbReference type="InParanoid" id="A0A5C3P780"/>
<name>A0A5C3P780_9APHY</name>
<evidence type="ECO:0000313" key="4">
    <source>
        <dbReference type="Proteomes" id="UP000308197"/>
    </source>
</evidence>
<feature type="chain" id="PRO_5022709176" evidence="2">
    <location>
        <begin position="22"/>
        <end position="270"/>
    </location>
</feature>
<feature type="signal peptide" evidence="2">
    <location>
        <begin position="1"/>
        <end position="21"/>
    </location>
</feature>
<evidence type="ECO:0000256" key="1">
    <source>
        <dbReference type="SAM" id="MobiDB-lite"/>
    </source>
</evidence>
<keyword evidence="2" id="KW-0732">Signal</keyword>
<organism evidence="3 4">
    <name type="scientific">Polyporus arcularius HHB13444</name>
    <dbReference type="NCBI Taxonomy" id="1314778"/>
    <lineage>
        <taxon>Eukaryota</taxon>
        <taxon>Fungi</taxon>
        <taxon>Dikarya</taxon>
        <taxon>Basidiomycota</taxon>
        <taxon>Agaricomycotina</taxon>
        <taxon>Agaricomycetes</taxon>
        <taxon>Polyporales</taxon>
        <taxon>Polyporaceae</taxon>
        <taxon>Polyporus</taxon>
    </lineage>
</organism>
<evidence type="ECO:0000256" key="2">
    <source>
        <dbReference type="SAM" id="SignalP"/>
    </source>
</evidence>
<gene>
    <name evidence="3" type="ORF">K466DRAFT_601751</name>
</gene>